<evidence type="ECO:0000256" key="7">
    <source>
        <dbReference type="ARBA" id="ARBA00022801"/>
    </source>
</evidence>
<dbReference type="InterPro" id="IPR001736">
    <property type="entry name" value="PLipase_D/transphosphatidylase"/>
</dbReference>
<dbReference type="InterPro" id="IPR025202">
    <property type="entry name" value="PLD-like_dom"/>
</dbReference>
<keyword evidence="8" id="KW-0443">Lipid metabolism</keyword>
<dbReference type="SMART" id="SM00155">
    <property type="entry name" value="PLDc"/>
    <property type="match status" value="2"/>
</dbReference>
<dbReference type="GO" id="GO:0004630">
    <property type="term" value="F:phospholipase D activity"/>
    <property type="evidence" value="ECO:0007669"/>
    <property type="project" value="UniProtKB-EC"/>
</dbReference>
<feature type="domain" description="PLD phosphodiesterase" evidence="10">
    <location>
        <begin position="106"/>
        <end position="133"/>
    </location>
</feature>
<dbReference type="PANTHER" id="PTHR18896:SF76">
    <property type="entry name" value="PHOSPHOLIPASE"/>
    <property type="match status" value="1"/>
</dbReference>
<comment type="function">
    <text evidence="2">Could be a virulence factor.</text>
</comment>
<evidence type="ECO:0000256" key="2">
    <source>
        <dbReference type="ARBA" id="ARBA00003145"/>
    </source>
</evidence>
<keyword evidence="5" id="KW-0964">Secreted</keyword>
<dbReference type="SUPFAM" id="SSF56024">
    <property type="entry name" value="Phospholipase D/nuclease"/>
    <property type="match status" value="2"/>
</dbReference>
<dbReference type="CDD" id="cd09140">
    <property type="entry name" value="PLDc_vPLD1_2_like_bac_1"/>
    <property type="match status" value="1"/>
</dbReference>
<dbReference type="Pfam" id="PF00614">
    <property type="entry name" value="PLDc"/>
    <property type="match status" value="1"/>
</dbReference>
<reference evidence="11 12" key="1">
    <citation type="submission" date="2015-12" db="EMBL/GenBank/DDBJ databases">
        <title>Genome sequence of Oceanibaculum pacificum MCCC 1A02656.</title>
        <authorList>
            <person name="Lu L."/>
            <person name="Lai Q."/>
            <person name="Shao Z."/>
            <person name="Qian P."/>
        </authorList>
    </citation>
    <scope>NUCLEOTIDE SEQUENCE [LARGE SCALE GENOMIC DNA]</scope>
    <source>
        <strain evidence="11 12">MCCC 1A02656</strain>
    </source>
</reference>
<dbReference type="STRING" id="580166.AUP43_02740"/>
<accession>A0A154VX79</accession>
<dbReference type="AlphaFoldDB" id="A0A154VX79"/>
<evidence type="ECO:0000256" key="9">
    <source>
        <dbReference type="ARBA" id="ARBA00029594"/>
    </source>
</evidence>
<dbReference type="PANTHER" id="PTHR18896">
    <property type="entry name" value="PHOSPHOLIPASE D"/>
    <property type="match status" value="1"/>
</dbReference>
<dbReference type="Proteomes" id="UP000076400">
    <property type="component" value="Unassembled WGS sequence"/>
</dbReference>
<protein>
    <recommendedName>
        <fullName evidence="4">Phospholipase D</fullName>
    </recommendedName>
    <alternativeName>
        <fullName evidence="9">Choline phosphatase</fullName>
    </alternativeName>
</protein>
<comment type="caution">
    <text evidence="11">The sequence shown here is derived from an EMBL/GenBank/DDBJ whole genome shotgun (WGS) entry which is preliminary data.</text>
</comment>
<evidence type="ECO:0000256" key="6">
    <source>
        <dbReference type="ARBA" id="ARBA00022737"/>
    </source>
</evidence>
<organism evidence="11 12">
    <name type="scientific">Oceanibaculum pacificum</name>
    <dbReference type="NCBI Taxonomy" id="580166"/>
    <lineage>
        <taxon>Bacteria</taxon>
        <taxon>Pseudomonadati</taxon>
        <taxon>Pseudomonadota</taxon>
        <taxon>Alphaproteobacteria</taxon>
        <taxon>Rhodospirillales</taxon>
        <taxon>Oceanibaculaceae</taxon>
        <taxon>Oceanibaculum</taxon>
    </lineage>
</organism>
<dbReference type="GO" id="GO:0009395">
    <property type="term" value="P:phospholipid catabolic process"/>
    <property type="evidence" value="ECO:0007669"/>
    <property type="project" value="TreeGrafter"/>
</dbReference>
<keyword evidence="7" id="KW-0378">Hydrolase</keyword>
<dbReference type="InterPro" id="IPR015679">
    <property type="entry name" value="PLipase_D_fam"/>
</dbReference>
<sequence>MLIDGAEYFSAVREAMLRAEHSIHIVGWDFDHRSHLFRDSSTREGPRRLGTFLRHLAKRNPALSIRVLRWGNSVLLNLGRELKHMFRVGWSSPRNIHYHRDIGHPSGATHHQKLIIIDDQVAFCGSIDLVEDRWDTPEHLDDDPRRKLRRGGIATPRHEVAMMVQGPIARALGDLFRERWLIATDYDIAAYHGAGDPWPHSYKPTFENVPVGIARTNPSWGKMQACREIEAFHLAAIAGAKHCLYIENQYLAGRRILAALLERLAEPEGPEIVILNPESTESFLEAAAMGVARLYAVKQLRDGDAHGRLAIYKPVTASGRQIYVHSKVVIVDDRVLKIGSSNLNNRSMGFDTECDLIVESETGEDELAAGIARIRDTLLAEHLDCPPEAVAEAMRREGSLIRAVESLRTAEGKRLEPLEPDLPSNAESLMVDLQLLDPEAPTRPFRLAKLHLARKLGLRRARYGRKR</sequence>
<dbReference type="Gene3D" id="3.30.870.10">
    <property type="entry name" value="Endonuclease Chain A"/>
    <property type="match status" value="2"/>
</dbReference>
<evidence type="ECO:0000256" key="4">
    <source>
        <dbReference type="ARBA" id="ARBA00018392"/>
    </source>
</evidence>
<comment type="catalytic activity">
    <reaction evidence="1">
        <text>a 1,2-diacyl-sn-glycero-3-phosphocholine + H2O = a 1,2-diacyl-sn-glycero-3-phosphate + choline + H(+)</text>
        <dbReference type="Rhea" id="RHEA:14445"/>
        <dbReference type="ChEBI" id="CHEBI:15354"/>
        <dbReference type="ChEBI" id="CHEBI:15377"/>
        <dbReference type="ChEBI" id="CHEBI:15378"/>
        <dbReference type="ChEBI" id="CHEBI:57643"/>
        <dbReference type="ChEBI" id="CHEBI:58608"/>
        <dbReference type="EC" id="3.1.4.4"/>
    </reaction>
</comment>
<evidence type="ECO:0000313" key="11">
    <source>
        <dbReference type="EMBL" id="KZD05845.1"/>
    </source>
</evidence>
<feature type="domain" description="PLD phosphodiesterase" evidence="10">
    <location>
        <begin position="320"/>
        <end position="347"/>
    </location>
</feature>
<dbReference type="PROSITE" id="PS50035">
    <property type="entry name" value="PLD"/>
    <property type="match status" value="2"/>
</dbReference>
<dbReference type="CDD" id="cd09143">
    <property type="entry name" value="PLDc_vPLD1_2_like_bac_2"/>
    <property type="match status" value="1"/>
</dbReference>
<name>A0A154VX79_9PROT</name>
<keyword evidence="12" id="KW-1185">Reference proteome</keyword>
<evidence type="ECO:0000259" key="10">
    <source>
        <dbReference type="PROSITE" id="PS50035"/>
    </source>
</evidence>
<evidence type="ECO:0000256" key="8">
    <source>
        <dbReference type="ARBA" id="ARBA00023098"/>
    </source>
</evidence>
<dbReference type="EMBL" id="LPXN01000127">
    <property type="protein sequence ID" value="KZD05845.1"/>
    <property type="molecule type" value="Genomic_DNA"/>
</dbReference>
<dbReference type="GO" id="GO:0005576">
    <property type="term" value="C:extracellular region"/>
    <property type="evidence" value="ECO:0007669"/>
    <property type="project" value="UniProtKB-SubCell"/>
</dbReference>
<proteinExistence type="predicted"/>
<dbReference type="Pfam" id="PF13091">
    <property type="entry name" value="PLDc_2"/>
    <property type="match status" value="1"/>
</dbReference>
<evidence type="ECO:0000313" key="12">
    <source>
        <dbReference type="Proteomes" id="UP000076400"/>
    </source>
</evidence>
<evidence type="ECO:0000256" key="3">
    <source>
        <dbReference type="ARBA" id="ARBA00004613"/>
    </source>
</evidence>
<evidence type="ECO:0000256" key="5">
    <source>
        <dbReference type="ARBA" id="ARBA00022525"/>
    </source>
</evidence>
<keyword evidence="6" id="KW-0677">Repeat</keyword>
<evidence type="ECO:0000256" key="1">
    <source>
        <dbReference type="ARBA" id="ARBA00000798"/>
    </source>
</evidence>
<comment type="subcellular location">
    <subcellularLocation>
        <location evidence="3">Secreted</location>
    </subcellularLocation>
</comment>
<gene>
    <name evidence="11" type="ORF">AUP43_02740</name>
</gene>